<gene>
    <name evidence="1" type="ORF">RPERSI_LOCUS334</name>
</gene>
<comment type="caution">
    <text evidence="1">The sequence shown here is derived from an EMBL/GenBank/DDBJ whole genome shotgun (WGS) entry which is preliminary data.</text>
</comment>
<dbReference type="Proteomes" id="UP000789920">
    <property type="component" value="Unassembled WGS sequence"/>
</dbReference>
<evidence type="ECO:0000313" key="1">
    <source>
        <dbReference type="EMBL" id="CAG8465313.1"/>
    </source>
</evidence>
<dbReference type="EMBL" id="CAJVQC010000250">
    <property type="protein sequence ID" value="CAG8465313.1"/>
    <property type="molecule type" value="Genomic_DNA"/>
</dbReference>
<organism evidence="1 2">
    <name type="scientific">Racocetra persica</name>
    <dbReference type="NCBI Taxonomy" id="160502"/>
    <lineage>
        <taxon>Eukaryota</taxon>
        <taxon>Fungi</taxon>
        <taxon>Fungi incertae sedis</taxon>
        <taxon>Mucoromycota</taxon>
        <taxon>Glomeromycotina</taxon>
        <taxon>Glomeromycetes</taxon>
        <taxon>Diversisporales</taxon>
        <taxon>Gigasporaceae</taxon>
        <taxon>Racocetra</taxon>
    </lineage>
</organism>
<sequence>MLNQTRKQILINRIDNLEGIIAGNLAQANRCRERGETERADAYLENNEQVKKIIAECRNELTQIEQQLQEYLQEKYPTEEAKSEVQELILTSITEILTGGELDLTAFSNLEKVEIDPNILSTPLTKIITQGLTKLKEIIWEQVEEETEEDKKLWEELGIGGDIIKKKVDKTPLFWNKFLEELNWVKDNLPAPYQLDLTLLLNPSTFPYPELESSLLSIYFPTNQEIADGQMIKTTNDKYIIQVHYHSQSPFSKEISELVITTPLKLEIANLKQKQEQLPTSENFEELAQQKQK</sequence>
<proteinExistence type="predicted"/>
<protein>
    <submittedName>
        <fullName evidence="1">17837_t:CDS:1</fullName>
    </submittedName>
</protein>
<name>A0ACA9KCZ5_9GLOM</name>
<keyword evidence="2" id="KW-1185">Reference proteome</keyword>
<accession>A0ACA9KCZ5</accession>
<reference evidence="1" key="1">
    <citation type="submission" date="2021-06" db="EMBL/GenBank/DDBJ databases">
        <authorList>
            <person name="Kallberg Y."/>
            <person name="Tangrot J."/>
            <person name="Rosling A."/>
        </authorList>
    </citation>
    <scope>NUCLEOTIDE SEQUENCE</scope>
    <source>
        <strain evidence="1">MA461A</strain>
    </source>
</reference>
<evidence type="ECO:0000313" key="2">
    <source>
        <dbReference type="Proteomes" id="UP000789920"/>
    </source>
</evidence>